<organism evidence="1 2">
    <name type="scientific">Sphaerodactylus townsendi</name>
    <dbReference type="NCBI Taxonomy" id="933632"/>
    <lineage>
        <taxon>Eukaryota</taxon>
        <taxon>Metazoa</taxon>
        <taxon>Chordata</taxon>
        <taxon>Craniata</taxon>
        <taxon>Vertebrata</taxon>
        <taxon>Euteleostomi</taxon>
        <taxon>Lepidosauria</taxon>
        <taxon>Squamata</taxon>
        <taxon>Bifurcata</taxon>
        <taxon>Gekkota</taxon>
        <taxon>Sphaerodactylidae</taxon>
        <taxon>Sphaerodactylus</taxon>
    </lineage>
</organism>
<dbReference type="Proteomes" id="UP000827872">
    <property type="component" value="Linkage Group LG01"/>
</dbReference>
<proteinExistence type="predicted"/>
<comment type="caution">
    <text evidence="1">The sequence shown here is derived from an EMBL/GenBank/DDBJ whole genome shotgun (WGS) entry which is preliminary data.</text>
</comment>
<protein>
    <submittedName>
        <fullName evidence="1">Uncharacterized protein</fullName>
    </submittedName>
</protein>
<name>A0ACB8GBG9_9SAUR</name>
<keyword evidence="2" id="KW-1185">Reference proteome</keyword>
<gene>
    <name evidence="1" type="ORF">K3G42_025432</name>
</gene>
<sequence>MRCIFHFHHQANVSERRMRRLDTVITRIHRLDQDRLSVAEHNQLLAQNLEWNYLALQNHWLLGYALVDSGTSQSYMGMTFAQQHQVTLRTKKQSINVKAINDRLLKSGLVSQGTVSIILHIQQQKEQVSLYVTHMLLFPLVLGMDQLHWNNPQIDWLQQELKFG</sequence>
<accession>A0ACB8GBG9</accession>
<evidence type="ECO:0000313" key="1">
    <source>
        <dbReference type="EMBL" id="KAH8017026.1"/>
    </source>
</evidence>
<dbReference type="EMBL" id="CM037614">
    <property type="protein sequence ID" value="KAH8017026.1"/>
    <property type="molecule type" value="Genomic_DNA"/>
</dbReference>
<evidence type="ECO:0000313" key="2">
    <source>
        <dbReference type="Proteomes" id="UP000827872"/>
    </source>
</evidence>
<reference evidence="1" key="1">
    <citation type="submission" date="2021-08" db="EMBL/GenBank/DDBJ databases">
        <title>The first chromosome-level gecko genome reveals the dynamic sex chromosomes of Neotropical dwarf geckos (Sphaerodactylidae: Sphaerodactylus).</title>
        <authorList>
            <person name="Pinto B.J."/>
            <person name="Keating S.E."/>
            <person name="Gamble T."/>
        </authorList>
    </citation>
    <scope>NUCLEOTIDE SEQUENCE</scope>
    <source>
        <strain evidence="1">TG3544</strain>
    </source>
</reference>